<keyword evidence="1" id="KW-0812">Transmembrane</keyword>
<keyword evidence="1" id="KW-1133">Transmembrane helix</keyword>
<protein>
    <submittedName>
        <fullName evidence="2">Uncharacterized protein</fullName>
    </submittedName>
</protein>
<dbReference type="Proteomes" id="UP000234530">
    <property type="component" value="Chromosome"/>
</dbReference>
<dbReference type="AlphaFoldDB" id="A0A2H5F257"/>
<proteinExistence type="predicted"/>
<evidence type="ECO:0000313" key="3">
    <source>
        <dbReference type="Proteomes" id="UP000234530"/>
    </source>
</evidence>
<evidence type="ECO:0000256" key="1">
    <source>
        <dbReference type="SAM" id="Phobius"/>
    </source>
</evidence>
<feature type="transmembrane region" description="Helical" evidence="1">
    <location>
        <begin position="6"/>
        <end position="25"/>
    </location>
</feature>
<feature type="transmembrane region" description="Helical" evidence="1">
    <location>
        <begin position="32"/>
        <end position="48"/>
    </location>
</feature>
<feature type="transmembrane region" description="Helical" evidence="1">
    <location>
        <begin position="54"/>
        <end position="71"/>
    </location>
</feature>
<accession>A0A2H5F257</accession>
<organism evidence="2 3">
    <name type="scientific">Paracoccus zhejiangensis</name>
    <dbReference type="NCBI Taxonomy" id="1077935"/>
    <lineage>
        <taxon>Bacteria</taxon>
        <taxon>Pseudomonadati</taxon>
        <taxon>Pseudomonadota</taxon>
        <taxon>Alphaproteobacteria</taxon>
        <taxon>Rhodobacterales</taxon>
        <taxon>Paracoccaceae</taxon>
        <taxon>Paracoccus</taxon>
    </lineage>
</organism>
<keyword evidence="1" id="KW-0472">Membrane</keyword>
<evidence type="ECO:0000313" key="2">
    <source>
        <dbReference type="EMBL" id="AUH65649.1"/>
    </source>
</evidence>
<dbReference type="EMBL" id="CP025430">
    <property type="protein sequence ID" value="AUH65649.1"/>
    <property type="molecule type" value="Genomic_DNA"/>
</dbReference>
<keyword evidence="3" id="KW-1185">Reference proteome</keyword>
<dbReference type="RefSeq" id="WP_101753622.1">
    <property type="nucleotide sequence ID" value="NZ_CP025430.1"/>
</dbReference>
<gene>
    <name evidence="2" type="ORF">CX676_17065</name>
</gene>
<name>A0A2H5F257_9RHOB</name>
<dbReference type="KEGG" id="pzh:CX676_17065"/>
<sequence>MQALLVTTGTVLLCGGAIGMWHLAAGLRKARLMIVALWLVLLAMALIAGSPFNLVMGAATVMMALIVWLIGKPWWI</sequence>
<reference evidence="2 3" key="1">
    <citation type="journal article" date="2013" name="Antonie Van Leeuwenhoek">
        <title>Paracoccus zhejiangensis sp. nov., isolated from activated sludge in wastewater-treatment system.</title>
        <authorList>
            <person name="Wu Z.G."/>
            <person name="Zhang D.F."/>
            <person name="Liu Y.L."/>
            <person name="Wang F."/>
            <person name="Jiang X."/>
            <person name="Li C."/>
            <person name="Li S.P."/>
            <person name="Hong Q."/>
            <person name="Li W.J."/>
        </authorList>
    </citation>
    <scope>NUCLEOTIDE SEQUENCE [LARGE SCALE GENOMIC DNA]</scope>
    <source>
        <strain evidence="2 3">J6</strain>
    </source>
</reference>